<evidence type="ECO:0000256" key="4">
    <source>
        <dbReference type="ARBA" id="ARBA00023026"/>
    </source>
</evidence>
<dbReference type="PRINTS" id="PR00463">
    <property type="entry name" value="EP450I"/>
</dbReference>
<dbReference type="Gene3D" id="1.10.630.10">
    <property type="entry name" value="Cytochrome P450"/>
    <property type="match status" value="1"/>
</dbReference>
<dbReference type="PANTHER" id="PTHR24305">
    <property type="entry name" value="CYTOCHROME P450"/>
    <property type="match status" value="1"/>
</dbReference>
<keyword evidence="4" id="KW-0843">Virulence</keyword>
<feature type="binding site" description="axial binding residue" evidence="5">
    <location>
        <position position="301"/>
    </location>
    <ligand>
        <name>heme</name>
        <dbReference type="ChEBI" id="CHEBI:30413"/>
    </ligand>
    <ligandPart>
        <name>Fe</name>
        <dbReference type="ChEBI" id="CHEBI:18248"/>
    </ligandPart>
</feature>
<evidence type="ECO:0008006" key="9">
    <source>
        <dbReference type="Google" id="ProtNLM"/>
    </source>
</evidence>
<dbReference type="PRINTS" id="PR00385">
    <property type="entry name" value="P450"/>
</dbReference>
<dbReference type="InterPro" id="IPR050121">
    <property type="entry name" value="Cytochrome_P450_monoxygenase"/>
</dbReference>
<keyword evidence="2 5" id="KW-0479">Metal-binding</keyword>
<sequence>MMSHINIFVYHLAKSSSDPKAVVDLSEQCKYLGMDVVGELGFGTNLALQTSPKNRFMIKGLETSNFRSNTYMQFPLLKKIGMEVLLYPFILTRQLKYYNTLRDLIVVRRSEGAHARNDLYSFVADIKDPETGEGMRLRDIWSEAAFFMPAGGDTTSTALSAAFFYLSRYPDCYQKLASQIRRTFTNGEEIKSGPKLNSCSYLRACIDETLRLSPPISTTLWRDLPSTDKQPFIIDGHVIPPGTQLGVNIYTIHHNPVYFPDPFVSKPERWLDSSESSDKSSEARKISLEAFTPFSLGSRGCAGKAMAYMELSLAMAKSLWYLDFERPEVGKLDAVGEGKEGDRGGRGRKQEFQLRGQFTTVHEGPNLVFRPRGGEWRELQREVEIGMEGELEEE</sequence>
<reference evidence="7" key="1">
    <citation type="submission" date="2022-11" db="EMBL/GenBank/DDBJ databases">
        <title>Genome Resource of Sclerotinia nivalis Strain SnTB1, a Plant Pathogen Isolated from American Ginseng.</title>
        <authorList>
            <person name="Fan S."/>
        </authorList>
    </citation>
    <scope>NUCLEOTIDE SEQUENCE</scope>
    <source>
        <strain evidence="7">SnTB1</strain>
    </source>
</reference>
<dbReference type="InterPro" id="IPR001128">
    <property type="entry name" value="Cyt_P450"/>
</dbReference>
<evidence type="ECO:0000256" key="1">
    <source>
        <dbReference type="ARBA" id="ARBA00001971"/>
    </source>
</evidence>
<dbReference type="PANTHER" id="PTHR24305:SF226">
    <property type="entry name" value="CYTOCHROME P450 MONOOXYGENASE"/>
    <property type="match status" value="1"/>
</dbReference>
<dbReference type="GO" id="GO:0004497">
    <property type="term" value="F:monooxygenase activity"/>
    <property type="evidence" value="ECO:0007669"/>
    <property type="project" value="UniProtKB-KW"/>
</dbReference>
<dbReference type="GO" id="GO:0020037">
    <property type="term" value="F:heme binding"/>
    <property type="evidence" value="ECO:0007669"/>
    <property type="project" value="InterPro"/>
</dbReference>
<evidence type="ECO:0000313" key="8">
    <source>
        <dbReference type="Proteomes" id="UP001152300"/>
    </source>
</evidence>
<evidence type="ECO:0000313" key="7">
    <source>
        <dbReference type="EMBL" id="KAJ8065674.1"/>
    </source>
</evidence>
<comment type="cofactor">
    <cofactor evidence="1 5">
        <name>heme</name>
        <dbReference type="ChEBI" id="CHEBI:30413"/>
    </cofactor>
</comment>
<dbReference type="AlphaFoldDB" id="A0A9X0DJX4"/>
<dbReference type="InterPro" id="IPR017972">
    <property type="entry name" value="Cyt_P450_CS"/>
</dbReference>
<dbReference type="Proteomes" id="UP001152300">
    <property type="component" value="Unassembled WGS sequence"/>
</dbReference>
<gene>
    <name evidence="7" type="ORF">OCU04_006346</name>
</gene>
<evidence type="ECO:0000256" key="2">
    <source>
        <dbReference type="ARBA" id="ARBA00022723"/>
    </source>
</evidence>
<keyword evidence="8" id="KW-1185">Reference proteome</keyword>
<dbReference type="PROSITE" id="PS00086">
    <property type="entry name" value="CYTOCHROME_P450"/>
    <property type="match status" value="1"/>
</dbReference>
<comment type="similarity">
    <text evidence="6">Belongs to the cytochrome P450 family.</text>
</comment>
<protein>
    <recommendedName>
        <fullName evidence="9">Cytochrome P450</fullName>
    </recommendedName>
</protein>
<accession>A0A9X0DJX4</accession>
<keyword evidence="3 5" id="KW-0408">Iron</keyword>
<evidence type="ECO:0000256" key="5">
    <source>
        <dbReference type="PIRSR" id="PIRSR602401-1"/>
    </source>
</evidence>
<comment type="caution">
    <text evidence="7">The sequence shown here is derived from an EMBL/GenBank/DDBJ whole genome shotgun (WGS) entry which is preliminary data.</text>
</comment>
<dbReference type="Pfam" id="PF00067">
    <property type="entry name" value="p450"/>
    <property type="match status" value="1"/>
</dbReference>
<organism evidence="7 8">
    <name type="scientific">Sclerotinia nivalis</name>
    <dbReference type="NCBI Taxonomy" id="352851"/>
    <lineage>
        <taxon>Eukaryota</taxon>
        <taxon>Fungi</taxon>
        <taxon>Dikarya</taxon>
        <taxon>Ascomycota</taxon>
        <taxon>Pezizomycotina</taxon>
        <taxon>Leotiomycetes</taxon>
        <taxon>Helotiales</taxon>
        <taxon>Sclerotiniaceae</taxon>
        <taxon>Sclerotinia</taxon>
    </lineage>
</organism>
<dbReference type="GO" id="GO:0016705">
    <property type="term" value="F:oxidoreductase activity, acting on paired donors, with incorporation or reduction of molecular oxygen"/>
    <property type="evidence" value="ECO:0007669"/>
    <property type="project" value="InterPro"/>
</dbReference>
<keyword evidence="6" id="KW-0560">Oxidoreductase</keyword>
<dbReference type="SUPFAM" id="SSF48264">
    <property type="entry name" value="Cytochrome P450"/>
    <property type="match status" value="1"/>
</dbReference>
<evidence type="ECO:0000256" key="6">
    <source>
        <dbReference type="RuleBase" id="RU000461"/>
    </source>
</evidence>
<evidence type="ECO:0000256" key="3">
    <source>
        <dbReference type="ARBA" id="ARBA00023004"/>
    </source>
</evidence>
<keyword evidence="5 6" id="KW-0349">Heme</keyword>
<keyword evidence="6" id="KW-0503">Monooxygenase</keyword>
<dbReference type="EMBL" id="JAPEIS010000006">
    <property type="protein sequence ID" value="KAJ8065674.1"/>
    <property type="molecule type" value="Genomic_DNA"/>
</dbReference>
<dbReference type="GO" id="GO:0005506">
    <property type="term" value="F:iron ion binding"/>
    <property type="evidence" value="ECO:0007669"/>
    <property type="project" value="InterPro"/>
</dbReference>
<name>A0A9X0DJX4_9HELO</name>
<dbReference type="InterPro" id="IPR002401">
    <property type="entry name" value="Cyt_P450_E_grp-I"/>
</dbReference>
<proteinExistence type="inferred from homology"/>
<dbReference type="OrthoDB" id="1470350at2759"/>
<dbReference type="InterPro" id="IPR036396">
    <property type="entry name" value="Cyt_P450_sf"/>
</dbReference>